<dbReference type="PANTHER" id="PTHR12297">
    <property type="entry name" value="HYPOXIA-INDUCBILE GENE 1 HIG1 -RELATED"/>
    <property type="match status" value="1"/>
</dbReference>
<feature type="transmembrane region" description="Helical" evidence="6">
    <location>
        <begin position="95"/>
        <end position="113"/>
    </location>
</feature>
<dbReference type="InterPro" id="IPR050355">
    <property type="entry name" value="RCF1"/>
</dbReference>
<dbReference type="GO" id="GO:0097250">
    <property type="term" value="P:mitochondrial respirasome assembly"/>
    <property type="evidence" value="ECO:0007669"/>
    <property type="project" value="TreeGrafter"/>
</dbReference>
<dbReference type="GO" id="GO:0031966">
    <property type="term" value="C:mitochondrial membrane"/>
    <property type="evidence" value="ECO:0007669"/>
    <property type="project" value="UniProtKB-SubCell"/>
</dbReference>
<dbReference type="STRING" id="66420.A0A194PJD0"/>
<evidence type="ECO:0000256" key="6">
    <source>
        <dbReference type="SAM" id="Phobius"/>
    </source>
</evidence>
<keyword evidence="5 6" id="KW-0472">Membrane</keyword>
<dbReference type="InterPro" id="IPR007667">
    <property type="entry name" value="Hypoxia_induced_domain"/>
</dbReference>
<sequence>MDIELSTFASSLVIGAEDLLPKQDTHTKPKMAQQKPIFDYHEETHAERLSRKSKESPFMVFGLAGLASAVGYGVYSFRNRGKMSTSVYLMQFRVISQGIAVGAITVGMAYTLYNNHFNKPRPNAITGNVPSIATPNEH</sequence>
<dbReference type="Gene3D" id="6.10.140.1320">
    <property type="match status" value="1"/>
</dbReference>
<evidence type="ECO:0000256" key="3">
    <source>
        <dbReference type="ARBA" id="ARBA00022989"/>
    </source>
</evidence>
<evidence type="ECO:0000256" key="5">
    <source>
        <dbReference type="ARBA" id="ARBA00023136"/>
    </source>
</evidence>
<dbReference type="PROSITE" id="PS51503">
    <property type="entry name" value="HIG1"/>
    <property type="match status" value="1"/>
</dbReference>
<reference evidence="8 9" key="1">
    <citation type="journal article" date="2015" name="Nat. Commun.">
        <title>Outbred genome sequencing and CRISPR/Cas9 gene editing in butterflies.</title>
        <authorList>
            <person name="Li X."/>
            <person name="Fan D."/>
            <person name="Zhang W."/>
            <person name="Liu G."/>
            <person name="Zhang L."/>
            <person name="Zhao L."/>
            <person name="Fang X."/>
            <person name="Chen L."/>
            <person name="Dong Y."/>
            <person name="Chen Y."/>
            <person name="Ding Y."/>
            <person name="Zhao R."/>
            <person name="Feng M."/>
            <person name="Zhu Y."/>
            <person name="Feng Y."/>
            <person name="Jiang X."/>
            <person name="Zhu D."/>
            <person name="Xiang H."/>
            <person name="Feng X."/>
            <person name="Li S."/>
            <person name="Wang J."/>
            <person name="Zhang G."/>
            <person name="Kronforst M.R."/>
            <person name="Wang W."/>
        </authorList>
    </citation>
    <scope>NUCLEOTIDE SEQUENCE [LARGE SCALE GENOMIC DNA]</scope>
    <source>
        <strain evidence="8">Ya'a_city_454_Px</strain>
        <tissue evidence="8">Whole body</tissue>
    </source>
</reference>
<dbReference type="AlphaFoldDB" id="A0A194PJD0"/>
<dbReference type="EMBL" id="KQ459602">
    <property type="protein sequence ID" value="KPI93531.1"/>
    <property type="molecule type" value="Genomic_DNA"/>
</dbReference>
<keyword evidence="9" id="KW-1185">Reference proteome</keyword>
<evidence type="ECO:0000313" key="8">
    <source>
        <dbReference type="EMBL" id="KPI93531.1"/>
    </source>
</evidence>
<evidence type="ECO:0000256" key="4">
    <source>
        <dbReference type="ARBA" id="ARBA00023128"/>
    </source>
</evidence>
<organism evidence="8 9">
    <name type="scientific">Papilio xuthus</name>
    <name type="common">Asian swallowtail butterfly</name>
    <dbReference type="NCBI Taxonomy" id="66420"/>
    <lineage>
        <taxon>Eukaryota</taxon>
        <taxon>Metazoa</taxon>
        <taxon>Ecdysozoa</taxon>
        <taxon>Arthropoda</taxon>
        <taxon>Hexapoda</taxon>
        <taxon>Insecta</taxon>
        <taxon>Pterygota</taxon>
        <taxon>Neoptera</taxon>
        <taxon>Endopterygota</taxon>
        <taxon>Lepidoptera</taxon>
        <taxon>Glossata</taxon>
        <taxon>Ditrysia</taxon>
        <taxon>Papilionoidea</taxon>
        <taxon>Papilionidae</taxon>
        <taxon>Papilioninae</taxon>
        <taxon>Papilio</taxon>
    </lineage>
</organism>
<dbReference type="PANTHER" id="PTHR12297:SF3">
    <property type="entry name" value="HIG1 DOMAIN FAMILY MEMBER 1A"/>
    <property type="match status" value="1"/>
</dbReference>
<feature type="domain" description="HIG1" evidence="7">
    <location>
        <begin position="30"/>
        <end position="122"/>
    </location>
</feature>
<evidence type="ECO:0000256" key="2">
    <source>
        <dbReference type="ARBA" id="ARBA00022692"/>
    </source>
</evidence>
<dbReference type="Proteomes" id="UP000053268">
    <property type="component" value="Unassembled WGS sequence"/>
</dbReference>
<accession>A0A194PJD0</accession>
<comment type="subcellular location">
    <subcellularLocation>
        <location evidence="1">Mitochondrion membrane</location>
    </subcellularLocation>
</comment>
<evidence type="ECO:0000256" key="1">
    <source>
        <dbReference type="ARBA" id="ARBA00004325"/>
    </source>
</evidence>
<feature type="transmembrane region" description="Helical" evidence="6">
    <location>
        <begin position="58"/>
        <end position="75"/>
    </location>
</feature>
<proteinExistence type="predicted"/>
<evidence type="ECO:0000313" key="9">
    <source>
        <dbReference type="Proteomes" id="UP000053268"/>
    </source>
</evidence>
<keyword evidence="4" id="KW-0496">Mitochondrion</keyword>
<keyword evidence="3 6" id="KW-1133">Transmembrane helix</keyword>
<keyword evidence="2 6" id="KW-0812">Transmembrane</keyword>
<name>A0A194PJD0_PAPXU</name>
<protein>
    <submittedName>
        <fullName evidence="8">HIG1 domain family member 1A</fullName>
    </submittedName>
</protein>
<dbReference type="Pfam" id="PF04588">
    <property type="entry name" value="HIG_1_N"/>
    <property type="match status" value="1"/>
</dbReference>
<gene>
    <name evidence="8" type="ORF">RR46_10791</name>
</gene>
<evidence type="ECO:0000259" key="7">
    <source>
        <dbReference type="PROSITE" id="PS51503"/>
    </source>
</evidence>